<proteinExistence type="predicted"/>
<dbReference type="Proteomes" id="UP000011058">
    <property type="component" value="Chromosome"/>
</dbReference>
<accession>I0K6Q8</accession>
<organism evidence="2 3">
    <name type="scientific">Fibrella aestuarina BUZ 2</name>
    <dbReference type="NCBI Taxonomy" id="1166018"/>
    <lineage>
        <taxon>Bacteria</taxon>
        <taxon>Pseudomonadati</taxon>
        <taxon>Bacteroidota</taxon>
        <taxon>Cytophagia</taxon>
        <taxon>Cytophagales</taxon>
        <taxon>Spirosomataceae</taxon>
        <taxon>Fibrella</taxon>
    </lineage>
</organism>
<sequence length="59" mass="6130">MVRLALIAGFFLMVLILLSLSAGPGFLILALSFPGSIALLVAIPVGLASLYSLCSRPKL</sequence>
<dbReference type="HOGENOM" id="CLU_2953693_0_0_10"/>
<keyword evidence="3" id="KW-1185">Reference proteome</keyword>
<keyword evidence="1" id="KW-1133">Transmembrane helix</keyword>
<dbReference type="AlphaFoldDB" id="I0K6Q8"/>
<evidence type="ECO:0000256" key="1">
    <source>
        <dbReference type="SAM" id="Phobius"/>
    </source>
</evidence>
<name>I0K6Q8_9BACT</name>
<keyword evidence="1" id="KW-0812">Transmembrane</keyword>
<keyword evidence="1" id="KW-0472">Membrane</keyword>
<feature type="transmembrane region" description="Helical" evidence="1">
    <location>
        <begin position="31"/>
        <end position="54"/>
    </location>
</feature>
<evidence type="ECO:0000313" key="3">
    <source>
        <dbReference type="Proteomes" id="UP000011058"/>
    </source>
</evidence>
<reference evidence="2 3" key="1">
    <citation type="journal article" date="2012" name="J. Bacteriol.">
        <title>Genome Sequence of Fibrella aestuarina BUZ 2T, a Filamentous Marine Bacterium.</title>
        <authorList>
            <person name="Filippini M."/>
            <person name="Qi W."/>
            <person name="Blom J."/>
            <person name="Goesmann A."/>
            <person name="Smits T.H."/>
            <person name="Bagheri H.C."/>
        </authorList>
    </citation>
    <scope>NUCLEOTIDE SEQUENCE [LARGE SCALE GENOMIC DNA]</scope>
    <source>
        <strain evidence="3">BUZ 2T</strain>
    </source>
</reference>
<dbReference type="RefSeq" id="WP_015330910.1">
    <property type="nucleotide sequence ID" value="NC_020054.1"/>
</dbReference>
<dbReference type="STRING" id="1166018.FAES_1801"/>
<dbReference type="KEGG" id="fae:FAES_1801"/>
<gene>
    <name evidence="2" type="ORF">FAES_1801</name>
</gene>
<dbReference type="EMBL" id="HE796683">
    <property type="protein sequence ID" value="CCG99811.1"/>
    <property type="molecule type" value="Genomic_DNA"/>
</dbReference>
<evidence type="ECO:0000313" key="2">
    <source>
        <dbReference type="EMBL" id="CCG99811.1"/>
    </source>
</evidence>
<protein>
    <submittedName>
        <fullName evidence="2">Uncharacterized protein</fullName>
    </submittedName>
</protein>